<protein>
    <recommendedName>
        <fullName evidence="6">P-type Zn(2+) transporter</fullName>
        <ecNumber evidence="6">7.2.2.12</ecNumber>
    </recommendedName>
</protein>
<dbReference type="RefSeq" id="WP_353476425.1">
    <property type="nucleotide sequence ID" value="NZ_CP123388.1"/>
</dbReference>
<dbReference type="Gene3D" id="3.40.1110.10">
    <property type="entry name" value="Calcium-transporting ATPase, cytoplasmic domain N"/>
    <property type="match status" value="1"/>
</dbReference>
<feature type="transmembrane region" description="Helical" evidence="8">
    <location>
        <begin position="568"/>
        <end position="587"/>
    </location>
</feature>
<reference evidence="10" key="1">
    <citation type="submission" date="2023-02" db="EMBL/GenBank/DDBJ databases">
        <title>Description and genomic characterization of Salipiger bruguierae sp. nov., isolated from the sediment of mangrove plant Bruguiera sexangula.</title>
        <authorList>
            <person name="Long M."/>
        </authorList>
    </citation>
    <scope>NUCLEOTIDE SEQUENCE</scope>
    <source>
        <strain evidence="10">H15</strain>
        <plasmid evidence="10">unnamed3</plasmid>
    </source>
</reference>
<feature type="transmembrane region" description="Helical" evidence="8">
    <location>
        <begin position="262"/>
        <end position="286"/>
    </location>
</feature>
<comment type="subcellular location">
    <subcellularLocation>
        <location evidence="8">Cell membrane</location>
    </subcellularLocation>
    <subcellularLocation>
        <location evidence="1">Membrane</location>
    </subcellularLocation>
</comment>
<dbReference type="Pfam" id="PF00702">
    <property type="entry name" value="Hydrolase"/>
    <property type="match status" value="1"/>
</dbReference>
<accession>A0AAU8ARP7</accession>
<dbReference type="InterPro" id="IPR027256">
    <property type="entry name" value="P-typ_ATPase_IB"/>
</dbReference>
<dbReference type="EC" id="7.2.2.12" evidence="6"/>
<keyword evidence="4 8" id="KW-1133">Transmembrane helix</keyword>
<dbReference type="GO" id="GO:0046872">
    <property type="term" value="F:metal ion binding"/>
    <property type="evidence" value="ECO:0007669"/>
    <property type="project" value="UniProtKB-KW"/>
</dbReference>
<keyword evidence="3 8" id="KW-0812">Transmembrane</keyword>
<dbReference type="NCBIfam" id="TIGR01525">
    <property type="entry name" value="ATPase-IB_hvy"/>
    <property type="match status" value="1"/>
</dbReference>
<evidence type="ECO:0000256" key="5">
    <source>
        <dbReference type="ARBA" id="ARBA00023136"/>
    </source>
</evidence>
<dbReference type="PANTHER" id="PTHR48085:SF5">
    <property type="entry name" value="CADMIUM_ZINC-TRANSPORTING ATPASE HMA4-RELATED"/>
    <property type="match status" value="1"/>
</dbReference>
<dbReference type="GO" id="GO:0005886">
    <property type="term" value="C:plasma membrane"/>
    <property type="evidence" value="ECO:0007669"/>
    <property type="project" value="UniProtKB-SubCell"/>
</dbReference>
<evidence type="ECO:0000256" key="1">
    <source>
        <dbReference type="ARBA" id="ARBA00004370"/>
    </source>
</evidence>
<sequence>MPTPSETFSADRLKTATLALALAGLAAGLVLHLAGQPAAARIAWIAGTVPALAALLLEIVGSIRRGEVGLDVLAALSMSSALLFGETLAACIVALMYSGGTLLENIAEGRARREMHTLLSRVPRFALRHRDGQIDRVALDEIAPGDRLLIPQGDVVPVDGTVLSPGAFLDTSALTGESLPQRRAMGGEALSGATNAGEPFDMLATRRAGESTYAGIVRLVEAAQRSKAPMARLADRWSLGFLLVAVAIAAAAWWSAADPVRAVAVLVIATPCPLILAVPVALVAGLSRAAHYGVLVKGAKPLEAMARARSLVLDKTGTLTDGRPRITRIESAGPVTEEELLRLAASLDQVSKHPVAQAVVEAAKSRGIALATPSEARESPGEGVAGTVEGRSVRVGGFSYVHAALEAPGAGPEAPGAGAVVVAVAVDGAAAGHLVMADPLRAGAGAALQALRSEGIARIVLATGDRPDVAARVTDGLGLDAVHAELTPDEKVALVLSERGAGATMMVGDGVNDAPALAAADIGVAMGARGAGASAEAADVVLLVDRIEPLVAGIAIARAARRIALQSVMAGIGLSVIGMIAAALGYLEPVEGALLQEVIDVAVILNALRALRIAPPGVPQEVT</sequence>
<evidence type="ECO:0000313" key="10">
    <source>
        <dbReference type="EMBL" id="XCC97536.1"/>
    </source>
</evidence>
<feature type="transmembrane region" description="Helical" evidence="8">
    <location>
        <begin position="237"/>
        <end position="256"/>
    </location>
</feature>
<dbReference type="SUPFAM" id="SSF81653">
    <property type="entry name" value="Calcium ATPase, transduction domain A"/>
    <property type="match status" value="1"/>
</dbReference>
<evidence type="ECO:0000256" key="6">
    <source>
        <dbReference type="ARBA" id="ARBA00039097"/>
    </source>
</evidence>
<dbReference type="InterPro" id="IPR051014">
    <property type="entry name" value="Cation_Transport_ATPase_IB"/>
</dbReference>
<keyword evidence="8" id="KW-0479">Metal-binding</keyword>
<name>A0AAU8ARP7_9RHOB</name>
<feature type="transmembrane region" description="Helical" evidence="8">
    <location>
        <begin position="81"/>
        <end position="103"/>
    </location>
</feature>
<feature type="transmembrane region" description="Helical" evidence="8">
    <location>
        <begin position="42"/>
        <end position="61"/>
    </location>
</feature>
<keyword evidence="10" id="KW-0614">Plasmid</keyword>
<dbReference type="GO" id="GO:0005524">
    <property type="term" value="F:ATP binding"/>
    <property type="evidence" value="ECO:0007669"/>
    <property type="project" value="UniProtKB-UniRule"/>
</dbReference>
<gene>
    <name evidence="10" type="ORF">PVT71_26265</name>
</gene>
<feature type="transmembrane region" description="Helical" evidence="8">
    <location>
        <begin position="15"/>
        <end position="35"/>
    </location>
</feature>
<dbReference type="SUPFAM" id="SSF81665">
    <property type="entry name" value="Calcium ATPase, transmembrane domain M"/>
    <property type="match status" value="1"/>
</dbReference>
<dbReference type="InterPro" id="IPR023299">
    <property type="entry name" value="ATPase_P-typ_cyto_dom_N"/>
</dbReference>
<dbReference type="GO" id="GO:0016887">
    <property type="term" value="F:ATP hydrolysis activity"/>
    <property type="evidence" value="ECO:0007669"/>
    <property type="project" value="InterPro"/>
</dbReference>
<organism evidence="10">
    <name type="scientific">Alloyangia sp. H15</name>
    <dbReference type="NCBI Taxonomy" id="3029062"/>
    <lineage>
        <taxon>Bacteria</taxon>
        <taxon>Pseudomonadati</taxon>
        <taxon>Pseudomonadota</taxon>
        <taxon>Alphaproteobacteria</taxon>
        <taxon>Rhodobacterales</taxon>
        <taxon>Roseobacteraceae</taxon>
        <taxon>Alloyangia</taxon>
    </lineage>
</organism>
<dbReference type="EMBL" id="CP123388">
    <property type="protein sequence ID" value="XCC97536.1"/>
    <property type="molecule type" value="Genomic_DNA"/>
</dbReference>
<dbReference type="PRINTS" id="PR00119">
    <property type="entry name" value="CATATPASE"/>
</dbReference>
<dbReference type="AlphaFoldDB" id="A0AAU8ARP7"/>
<dbReference type="InterPro" id="IPR008250">
    <property type="entry name" value="ATPase_P-typ_transduc_dom_A_sf"/>
</dbReference>
<evidence type="ECO:0000256" key="2">
    <source>
        <dbReference type="ARBA" id="ARBA00006024"/>
    </source>
</evidence>
<keyword evidence="8" id="KW-0067">ATP-binding</keyword>
<keyword evidence="8" id="KW-1003">Cell membrane</keyword>
<feature type="domain" description="P-type ATPase A" evidence="9">
    <location>
        <begin position="122"/>
        <end position="221"/>
    </location>
</feature>
<dbReference type="GO" id="GO:0016463">
    <property type="term" value="F:P-type zinc transporter activity"/>
    <property type="evidence" value="ECO:0007669"/>
    <property type="project" value="UniProtKB-EC"/>
</dbReference>
<keyword evidence="5 8" id="KW-0472">Membrane</keyword>
<evidence type="ECO:0000256" key="3">
    <source>
        <dbReference type="ARBA" id="ARBA00022692"/>
    </source>
</evidence>
<keyword evidence="8" id="KW-0547">Nucleotide-binding</keyword>
<dbReference type="PANTHER" id="PTHR48085">
    <property type="entry name" value="CADMIUM/ZINC-TRANSPORTING ATPASE HMA2-RELATED"/>
    <property type="match status" value="1"/>
</dbReference>
<evidence type="ECO:0000256" key="8">
    <source>
        <dbReference type="RuleBase" id="RU362081"/>
    </source>
</evidence>
<dbReference type="InterPro" id="IPR018303">
    <property type="entry name" value="ATPase_P-typ_P_site"/>
</dbReference>
<evidence type="ECO:0000256" key="7">
    <source>
        <dbReference type="ARBA" id="ARBA00047308"/>
    </source>
</evidence>
<dbReference type="PROSITE" id="PS00154">
    <property type="entry name" value="ATPASE_E1_E2"/>
    <property type="match status" value="1"/>
</dbReference>
<dbReference type="InterPro" id="IPR036412">
    <property type="entry name" value="HAD-like_sf"/>
</dbReference>
<evidence type="ECO:0000259" key="9">
    <source>
        <dbReference type="Pfam" id="PF00122"/>
    </source>
</evidence>
<comment type="similarity">
    <text evidence="2 8">Belongs to the cation transport ATPase (P-type) (TC 3.A.3) family. Type IB subfamily.</text>
</comment>
<dbReference type="InterPro" id="IPR023214">
    <property type="entry name" value="HAD_sf"/>
</dbReference>
<dbReference type="Gene3D" id="2.70.150.10">
    <property type="entry name" value="Calcium-transporting ATPase, cytoplasmic transduction domain A"/>
    <property type="match status" value="1"/>
</dbReference>
<geneLocation type="plasmid" evidence="10">
    <name>unnamed3</name>
</geneLocation>
<dbReference type="InterPro" id="IPR001757">
    <property type="entry name" value="P_typ_ATPase"/>
</dbReference>
<dbReference type="GO" id="GO:0015086">
    <property type="term" value="F:cadmium ion transmembrane transporter activity"/>
    <property type="evidence" value="ECO:0007669"/>
    <property type="project" value="TreeGrafter"/>
</dbReference>
<proteinExistence type="inferred from homology"/>
<dbReference type="PRINTS" id="PR00120">
    <property type="entry name" value="HATPASE"/>
</dbReference>
<dbReference type="InterPro" id="IPR023298">
    <property type="entry name" value="ATPase_P-typ_TM_dom_sf"/>
</dbReference>
<comment type="catalytic activity">
    <reaction evidence="7">
        <text>Zn(2+)(in) + ATP + H2O = Zn(2+)(out) + ADP + phosphate + H(+)</text>
        <dbReference type="Rhea" id="RHEA:20621"/>
        <dbReference type="ChEBI" id="CHEBI:15377"/>
        <dbReference type="ChEBI" id="CHEBI:15378"/>
        <dbReference type="ChEBI" id="CHEBI:29105"/>
        <dbReference type="ChEBI" id="CHEBI:30616"/>
        <dbReference type="ChEBI" id="CHEBI:43474"/>
        <dbReference type="ChEBI" id="CHEBI:456216"/>
        <dbReference type="EC" id="7.2.2.12"/>
    </reaction>
</comment>
<dbReference type="Pfam" id="PF00122">
    <property type="entry name" value="E1-E2_ATPase"/>
    <property type="match status" value="1"/>
</dbReference>
<dbReference type="SUPFAM" id="SSF56784">
    <property type="entry name" value="HAD-like"/>
    <property type="match status" value="1"/>
</dbReference>
<dbReference type="InterPro" id="IPR059000">
    <property type="entry name" value="ATPase_P-type_domA"/>
</dbReference>
<dbReference type="NCBIfam" id="TIGR01494">
    <property type="entry name" value="ATPase_P-type"/>
    <property type="match status" value="1"/>
</dbReference>
<dbReference type="Gene3D" id="3.40.50.1000">
    <property type="entry name" value="HAD superfamily/HAD-like"/>
    <property type="match status" value="1"/>
</dbReference>
<evidence type="ECO:0000256" key="4">
    <source>
        <dbReference type="ARBA" id="ARBA00022989"/>
    </source>
</evidence>